<dbReference type="GO" id="GO:0016887">
    <property type="term" value="F:ATP hydrolysis activity"/>
    <property type="evidence" value="ECO:0007669"/>
    <property type="project" value="InterPro"/>
</dbReference>
<accession>A0A8J3B2L2</accession>
<comment type="similarity">
    <text evidence="1">Belongs to the ABC transporter superfamily.</text>
</comment>
<dbReference type="InterPro" id="IPR017871">
    <property type="entry name" value="ABC_transporter-like_CS"/>
</dbReference>
<feature type="domain" description="ABC transporter" evidence="5">
    <location>
        <begin position="5"/>
        <end position="235"/>
    </location>
</feature>
<sequence length="324" mass="34002">MTAVVEIEGLIKSYRRRGRRHRALGGFTMAVEQGHVHGFLGPNGSGKTTTLRALLGQIRADGGAMRMFGRLVPGALPDVLGRVGAVIENPRFFPGFSGRDTLRLLADAGGVARKRVDEVLGTVGLADRAGDRVRTYSLGMRQRLAVASALLKDPELVILDEPANGLDPAGIREMRRLMRDLADRGVTVLFSSHILGEVQQVCDAVTIIANGNRVAAGPVDEVLAAHADGAVRVRLGAGELGPAARVLVRAGATVRNEGDHLLVGNVQRPAWVTYVLAEHGLFLEELVPATADLESVFLALTGGDADPPAAEPAPAAPAPEGVAA</sequence>
<dbReference type="PANTHER" id="PTHR43335:SF4">
    <property type="entry name" value="ABC TRANSPORTER, ATP-BINDING PROTEIN"/>
    <property type="match status" value="1"/>
</dbReference>
<evidence type="ECO:0000256" key="4">
    <source>
        <dbReference type="ARBA" id="ARBA00022840"/>
    </source>
</evidence>
<evidence type="ECO:0000313" key="7">
    <source>
        <dbReference type="Proteomes" id="UP000649739"/>
    </source>
</evidence>
<reference evidence="6" key="1">
    <citation type="journal article" date="2014" name="Int. J. Syst. Evol. Microbiol.">
        <title>Complete genome sequence of Corynebacterium casei LMG S-19264T (=DSM 44701T), isolated from a smear-ripened cheese.</title>
        <authorList>
            <consortium name="US DOE Joint Genome Institute (JGI-PGF)"/>
            <person name="Walter F."/>
            <person name="Albersmeier A."/>
            <person name="Kalinowski J."/>
            <person name="Ruckert C."/>
        </authorList>
    </citation>
    <scope>NUCLEOTIDE SEQUENCE</scope>
    <source>
        <strain evidence="6">JCM 3090</strain>
    </source>
</reference>
<evidence type="ECO:0000256" key="1">
    <source>
        <dbReference type="ARBA" id="ARBA00005417"/>
    </source>
</evidence>
<protein>
    <submittedName>
        <fullName evidence="6">ABC transporter ATP-binding protein</fullName>
    </submittedName>
</protein>
<evidence type="ECO:0000256" key="2">
    <source>
        <dbReference type="ARBA" id="ARBA00022448"/>
    </source>
</evidence>
<evidence type="ECO:0000313" key="6">
    <source>
        <dbReference type="EMBL" id="GGJ90936.1"/>
    </source>
</evidence>
<dbReference type="Pfam" id="PF00005">
    <property type="entry name" value="ABC_tran"/>
    <property type="match status" value="1"/>
</dbReference>
<dbReference type="PROSITE" id="PS00211">
    <property type="entry name" value="ABC_TRANSPORTER_1"/>
    <property type="match status" value="1"/>
</dbReference>
<gene>
    <name evidence="6" type="ORF">GCM10010123_21000</name>
</gene>
<dbReference type="GO" id="GO:0005524">
    <property type="term" value="F:ATP binding"/>
    <property type="evidence" value="ECO:0007669"/>
    <property type="project" value="UniProtKB-KW"/>
</dbReference>
<keyword evidence="2" id="KW-0813">Transport</keyword>
<dbReference type="Gene3D" id="3.40.50.300">
    <property type="entry name" value="P-loop containing nucleotide triphosphate hydrolases"/>
    <property type="match status" value="1"/>
</dbReference>
<keyword evidence="7" id="KW-1185">Reference proteome</keyword>
<comment type="caution">
    <text evidence="6">The sequence shown here is derived from an EMBL/GenBank/DDBJ whole genome shotgun (WGS) entry which is preliminary data.</text>
</comment>
<dbReference type="EMBL" id="BMQB01000004">
    <property type="protein sequence ID" value="GGJ90936.1"/>
    <property type="molecule type" value="Genomic_DNA"/>
</dbReference>
<evidence type="ECO:0000259" key="5">
    <source>
        <dbReference type="PROSITE" id="PS50893"/>
    </source>
</evidence>
<dbReference type="PROSITE" id="PS50893">
    <property type="entry name" value="ABC_TRANSPORTER_2"/>
    <property type="match status" value="1"/>
</dbReference>
<organism evidence="6 7">
    <name type="scientific">Pilimelia anulata</name>
    <dbReference type="NCBI Taxonomy" id="53371"/>
    <lineage>
        <taxon>Bacteria</taxon>
        <taxon>Bacillati</taxon>
        <taxon>Actinomycetota</taxon>
        <taxon>Actinomycetes</taxon>
        <taxon>Micromonosporales</taxon>
        <taxon>Micromonosporaceae</taxon>
        <taxon>Pilimelia</taxon>
    </lineage>
</organism>
<dbReference type="InterPro" id="IPR027417">
    <property type="entry name" value="P-loop_NTPase"/>
</dbReference>
<dbReference type="SUPFAM" id="SSF52540">
    <property type="entry name" value="P-loop containing nucleoside triphosphate hydrolases"/>
    <property type="match status" value="1"/>
</dbReference>
<proteinExistence type="inferred from homology"/>
<reference evidence="6" key="2">
    <citation type="submission" date="2020-09" db="EMBL/GenBank/DDBJ databases">
        <authorList>
            <person name="Sun Q."/>
            <person name="Ohkuma M."/>
        </authorList>
    </citation>
    <scope>NUCLEOTIDE SEQUENCE</scope>
    <source>
        <strain evidence="6">JCM 3090</strain>
    </source>
</reference>
<dbReference type="RefSeq" id="WP_189169914.1">
    <property type="nucleotide sequence ID" value="NZ_BMQB01000004.1"/>
</dbReference>
<name>A0A8J3B2L2_9ACTN</name>
<dbReference type="AlphaFoldDB" id="A0A8J3B2L2"/>
<evidence type="ECO:0000256" key="3">
    <source>
        <dbReference type="ARBA" id="ARBA00022741"/>
    </source>
</evidence>
<keyword evidence="4 6" id="KW-0067">ATP-binding</keyword>
<dbReference type="Proteomes" id="UP000649739">
    <property type="component" value="Unassembled WGS sequence"/>
</dbReference>
<keyword evidence="3" id="KW-0547">Nucleotide-binding</keyword>
<dbReference type="SMART" id="SM00382">
    <property type="entry name" value="AAA"/>
    <property type="match status" value="1"/>
</dbReference>
<dbReference type="PANTHER" id="PTHR43335">
    <property type="entry name" value="ABC TRANSPORTER, ATP-BINDING PROTEIN"/>
    <property type="match status" value="1"/>
</dbReference>
<dbReference type="InterPro" id="IPR003593">
    <property type="entry name" value="AAA+_ATPase"/>
</dbReference>
<dbReference type="InterPro" id="IPR003439">
    <property type="entry name" value="ABC_transporter-like_ATP-bd"/>
</dbReference>